<accession>A0A2B7ZS97</accession>
<comment type="caution">
    <text evidence="2">The sequence shown here is derived from an EMBL/GenBank/DDBJ whole genome shotgun (WGS) entry which is preliminary data.</text>
</comment>
<feature type="compositionally biased region" description="Polar residues" evidence="1">
    <location>
        <begin position="154"/>
        <end position="173"/>
    </location>
</feature>
<evidence type="ECO:0000313" key="3">
    <source>
        <dbReference type="Proteomes" id="UP000226031"/>
    </source>
</evidence>
<feature type="compositionally biased region" description="Polar residues" evidence="1">
    <location>
        <begin position="344"/>
        <end position="362"/>
    </location>
</feature>
<feature type="compositionally biased region" description="Low complexity" evidence="1">
    <location>
        <begin position="29"/>
        <end position="39"/>
    </location>
</feature>
<keyword evidence="3" id="KW-1185">Reference proteome</keyword>
<feature type="compositionally biased region" description="Basic and acidic residues" evidence="1">
    <location>
        <begin position="58"/>
        <end position="69"/>
    </location>
</feature>
<organism evidence="2 3">
    <name type="scientific">[Emmonsia] crescens</name>
    <dbReference type="NCBI Taxonomy" id="73230"/>
    <lineage>
        <taxon>Eukaryota</taxon>
        <taxon>Fungi</taxon>
        <taxon>Dikarya</taxon>
        <taxon>Ascomycota</taxon>
        <taxon>Pezizomycotina</taxon>
        <taxon>Eurotiomycetes</taxon>
        <taxon>Eurotiomycetidae</taxon>
        <taxon>Onygenales</taxon>
        <taxon>Ajellomycetaceae</taxon>
        <taxon>Emergomyces</taxon>
    </lineage>
</organism>
<feature type="region of interest" description="Disordered" evidence="1">
    <location>
        <begin position="1"/>
        <end position="412"/>
    </location>
</feature>
<feature type="compositionally biased region" description="Acidic residues" evidence="1">
    <location>
        <begin position="287"/>
        <end position="297"/>
    </location>
</feature>
<feature type="compositionally biased region" description="Basic and acidic residues" evidence="1">
    <location>
        <begin position="393"/>
        <end position="412"/>
    </location>
</feature>
<feature type="compositionally biased region" description="Basic residues" evidence="1">
    <location>
        <begin position="306"/>
        <end position="316"/>
    </location>
</feature>
<protein>
    <submittedName>
        <fullName evidence="2">Uncharacterized protein</fullName>
    </submittedName>
</protein>
<dbReference type="VEuPathDB" id="FungiDB:EMCG_05343"/>
<evidence type="ECO:0000256" key="1">
    <source>
        <dbReference type="SAM" id="MobiDB-lite"/>
    </source>
</evidence>
<dbReference type="AlphaFoldDB" id="A0A2B7ZS97"/>
<proteinExistence type="predicted"/>
<reference evidence="2 3" key="1">
    <citation type="submission" date="2017-10" db="EMBL/GenBank/DDBJ databases">
        <title>Comparative genomics in systemic dimorphic fungi from Ajellomycetaceae.</title>
        <authorList>
            <person name="Munoz J.F."/>
            <person name="Mcewen J.G."/>
            <person name="Clay O.K."/>
            <person name="Cuomo C.A."/>
        </authorList>
    </citation>
    <scope>NUCLEOTIDE SEQUENCE [LARGE SCALE GENOMIC DNA]</scope>
    <source>
        <strain evidence="2 3">UAMH4076</strain>
    </source>
</reference>
<gene>
    <name evidence="2" type="ORF">GX50_01071</name>
</gene>
<name>A0A2B7ZS97_9EURO</name>
<feature type="compositionally biased region" description="Polar residues" evidence="1">
    <location>
        <begin position="1"/>
        <end position="17"/>
    </location>
</feature>
<sequence>MPWQHQSRQRGTPTPGSSRVLRAKRPANSSPGSSSQPPSKYAKISARRGSVQPNEHGLAVKEDDQKWNDGELSEGEEANGWERYDGVGSPTREEEELGNKAMAMLEANQVDPLIETPRNVSPIIAQGTTPHESGGARRGSLSRGQEPPVRETEQSTATQHNTNSQNPHSSSRNPGDALESRQLGEASSSSSSRRGGFSLKELRSAFPTPPPRKRMRTWAGGREKLSLGKPRKSSAEFPCYPEPSRPGRRGDILDVEEEPRYHGPRAILPQDIPLPSIEEGLEKTAEEEKEEDDDDGDGTVPERAGHARVRASRRQHQSTGAVKTGGRSVQPKSAPTRVSARLYQASQSVIVKSEPSTNSNSDGSRRSVPAAKEAAPTAPRRANTKRANTKRTPAKEAPSKRSGVDKGKARAR</sequence>
<dbReference type="Proteomes" id="UP000226031">
    <property type="component" value="Unassembled WGS sequence"/>
</dbReference>
<dbReference type="EMBL" id="PDND01000012">
    <property type="protein sequence ID" value="PGH36059.1"/>
    <property type="molecule type" value="Genomic_DNA"/>
</dbReference>
<evidence type="ECO:0000313" key="2">
    <source>
        <dbReference type="EMBL" id="PGH36059.1"/>
    </source>
</evidence>